<comment type="caution">
    <text evidence="1">The sequence shown here is derived from an EMBL/GenBank/DDBJ whole genome shotgun (WGS) entry which is preliminary data.</text>
</comment>
<keyword evidence="2" id="KW-1185">Reference proteome</keyword>
<accession>A0ABT2H593</accession>
<name>A0ABT2H593_9MICO</name>
<evidence type="ECO:0000313" key="2">
    <source>
        <dbReference type="Proteomes" id="UP001165586"/>
    </source>
</evidence>
<protein>
    <submittedName>
        <fullName evidence="1">Uncharacterized protein</fullName>
    </submittedName>
</protein>
<sequence length="406" mass="45210">MQDSGADRRFKTAKPSVYLDQWVWIRLARANVGRPSKPSDVALLASLKTAAKAGVAFPLSATHYEETIRITDPAQRREIARVMAPIALGRTIRKQSDLVRHQLLTSLHEMIGRPTFRPTPLQTLGIGVHWSFIGTEGFMTVVDADGRIVKSVDPNWTRRLNQYCEFSLMAGPTDAEIPNLEKVGYVDPRYFETNEGNRLAWEQSYVEQAAKIKSREELRVALFAREITHEYGVTFQTILNEYHLTIGSIVSGTKADTRARMMTFSERVPTMRIAVDMKLELFRNPSRPWTWNMVRDIDALSVAVPLCDVVVGDRDALHLLRRSGAPERYGTTVTEKLEDLPDLLADLAGLSRATQPDLSDWSSIGPGNEFSVVEPELSISIPVGSRTQLLDRSGTPLPAPTGAKAG</sequence>
<gene>
    <name evidence="1" type="ORF">N1032_15225</name>
</gene>
<dbReference type="RefSeq" id="WP_259540002.1">
    <property type="nucleotide sequence ID" value="NZ_JANLCJ010000005.1"/>
</dbReference>
<organism evidence="1 2">
    <name type="scientific">Herbiconiux daphne</name>
    <dbReference type="NCBI Taxonomy" id="2970914"/>
    <lineage>
        <taxon>Bacteria</taxon>
        <taxon>Bacillati</taxon>
        <taxon>Actinomycetota</taxon>
        <taxon>Actinomycetes</taxon>
        <taxon>Micrococcales</taxon>
        <taxon>Microbacteriaceae</taxon>
        <taxon>Herbiconiux</taxon>
    </lineage>
</organism>
<proteinExistence type="predicted"/>
<dbReference type="EMBL" id="JANLCJ010000005">
    <property type="protein sequence ID" value="MCS5735096.1"/>
    <property type="molecule type" value="Genomic_DNA"/>
</dbReference>
<evidence type="ECO:0000313" key="1">
    <source>
        <dbReference type="EMBL" id="MCS5735096.1"/>
    </source>
</evidence>
<reference evidence="1" key="1">
    <citation type="submission" date="2022-08" db="EMBL/GenBank/DDBJ databases">
        <authorList>
            <person name="Deng Y."/>
            <person name="Han X.-F."/>
            <person name="Zhang Y.-Q."/>
        </authorList>
    </citation>
    <scope>NUCLEOTIDE SEQUENCE</scope>
    <source>
        <strain evidence="1">CPCC 203386</strain>
    </source>
</reference>
<dbReference type="Proteomes" id="UP001165586">
    <property type="component" value="Unassembled WGS sequence"/>
</dbReference>